<organism evidence="1 2">
    <name type="scientific">Tulasnella calospora MUT 4182</name>
    <dbReference type="NCBI Taxonomy" id="1051891"/>
    <lineage>
        <taxon>Eukaryota</taxon>
        <taxon>Fungi</taxon>
        <taxon>Dikarya</taxon>
        <taxon>Basidiomycota</taxon>
        <taxon>Agaricomycotina</taxon>
        <taxon>Agaricomycetes</taxon>
        <taxon>Cantharellales</taxon>
        <taxon>Tulasnellaceae</taxon>
        <taxon>Tulasnella</taxon>
    </lineage>
</organism>
<evidence type="ECO:0008006" key="3">
    <source>
        <dbReference type="Google" id="ProtNLM"/>
    </source>
</evidence>
<dbReference type="SUPFAM" id="SSF52047">
    <property type="entry name" value="RNI-like"/>
    <property type="match status" value="1"/>
</dbReference>
<protein>
    <recommendedName>
        <fullName evidence="3">F-box domain-containing protein</fullName>
    </recommendedName>
</protein>
<proteinExistence type="predicted"/>
<dbReference type="OrthoDB" id="3241765at2759"/>
<evidence type="ECO:0000313" key="1">
    <source>
        <dbReference type="EMBL" id="KIO28681.1"/>
    </source>
</evidence>
<gene>
    <name evidence="1" type="ORF">M407DRAFT_22113</name>
</gene>
<accession>A0A0C3QLV7</accession>
<reference evidence="1 2" key="1">
    <citation type="submission" date="2014-04" db="EMBL/GenBank/DDBJ databases">
        <authorList>
            <consortium name="DOE Joint Genome Institute"/>
            <person name="Kuo A."/>
            <person name="Girlanda M."/>
            <person name="Perotto S."/>
            <person name="Kohler A."/>
            <person name="Nagy L.G."/>
            <person name="Floudas D."/>
            <person name="Copeland A."/>
            <person name="Barry K.W."/>
            <person name="Cichocki N."/>
            <person name="Veneault-Fourrey C."/>
            <person name="LaButti K."/>
            <person name="Lindquist E.A."/>
            <person name="Lipzen A."/>
            <person name="Lundell T."/>
            <person name="Morin E."/>
            <person name="Murat C."/>
            <person name="Sun H."/>
            <person name="Tunlid A."/>
            <person name="Henrissat B."/>
            <person name="Grigoriev I.V."/>
            <person name="Hibbett D.S."/>
            <person name="Martin F."/>
            <person name="Nordberg H.P."/>
            <person name="Cantor M.N."/>
            <person name="Hua S.X."/>
        </authorList>
    </citation>
    <scope>NUCLEOTIDE SEQUENCE [LARGE SCALE GENOMIC DNA]</scope>
    <source>
        <strain evidence="1 2">MUT 4182</strain>
    </source>
</reference>
<dbReference type="HOGENOM" id="CLU_045027_0_0_1"/>
<dbReference type="EMBL" id="KN822991">
    <property type="protein sequence ID" value="KIO28681.1"/>
    <property type="molecule type" value="Genomic_DNA"/>
</dbReference>
<reference evidence="2" key="2">
    <citation type="submission" date="2015-01" db="EMBL/GenBank/DDBJ databases">
        <title>Evolutionary Origins and Diversification of the Mycorrhizal Mutualists.</title>
        <authorList>
            <consortium name="DOE Joint Genome Institute"/>
            <consortium name="Mycorrhizal Genomics Consortium"/>
            <person name="Kohler A."/>
            <person name="Kuo A."/>
            <person name="Nagy L.G."/>
            <person name="Floudas D."/>
            <person name="Copeland A."/>
            <person name="Barry K.W."/>
            <person name="Cichocki N."/>
            <person name="Veneault-Fourrey C."/>
            <person name="LaButti K."/>
            <person name="Lindquist E.A."/>
            <person name="Lipzen A."/>
            <person name="Lundell T."/>
            <person name="Morin E."/>
            <person name="Murat C."/>
            <person name="Riley R."/>
            <person name="Ohm R."/>
            <person name="Sun H."/>
            <person name="Tunlid A."/>
            <person name="Henrissat B."/>
            <person name="Grigoriev I.V."/>
            <person name="Hibbett D.S."/>
            <person name="Martin F."/>
        </authorList>
    </citation>
    <scope>NUCLEOTIDE SEQUENCE [LARGE SCALE GENOMIC DNA]</scope>
    <source>
        <strain evidence="2">MUT 4182</strain>
    </source>
</reference>
<name>A0A0C3QLV7_9AGAM</name>
<dbReference type="AlphaFoldDB" id="A0A0C3QLV7"/>
<keyword evidence="2" id="KW-1185">Reference proteome</keyword>
<dbReference type="Proteomes" id="UP000054248">
    <property type="component" value="Unassembled WGS sequence"/>
</dbReference>
<sequence>MNSSTLRINSIVQARVDAFLKEMFDICQSSEDEPKAKSLWGTIATELTICDAVGVAIRRRRNERILFAHLATDIVHSIFGIALDVDQVHNPCLPLAELDENRRQLFYMRQVSSAWNDFLLSSPRYWQAINITSPPQVITTSIERSGSAPLCIYCFRTYSPEPRPIHLPEELRRSCAKVQTLRSEDSNTYGLCRSLLRDPAPALQTLQLTGPLVPPGGDVEPLGDLPSIYHLTAVWWQPPSDAVWLLGLKELDLYHTSEPNMEVLRVLSACPNLERLTIVDKDDEVIGDPPGVISPITLPRLQSMRLDFISNESAMKLTRRLIAPQCFRRTLSIKEARHLGQYVADYRRFMFMEESCTQDPRSACVHIKGFRSGTILAYEADSRQLVFGGLPVEEVSAVHGLVQELQQLFKGPLLTVTIDYLFETAWSFLRPLSDQNIRNIVAHFRHSGRGVDDLFKVIGAGFADIPEGTTTNNATDWLSKSLRSIEIHNTSVNLDDFPRLVEEYLHKSSKALLEEIVLVGCGLAGPEFAQAAERLAAIGITIRDDACSHY</sequence>
<dbReference type="InterPro" id="IPR032675">
    <property type="entry name" value="LRR_dom_sf"/>
</dbReference>
<dbReference type="Gene3D" id="3.80.10.10">
    <property type="entry name" value="Ribonuclease Inhibitor"/>
    <property type="match status" value="1"/>
</dbReference>
<evidence type="ECO:0000313" key="2">
    <source>
        <dbReference type="Proteomes" id="UP000054248"/>
    </source>
</evidence>